<dbReference type="Gene3D" id="3.90.550.10">
    <property type="entry name" value="Spore Coat Polysaccharide Biosynthesis Protein SpsA, Chain A"/>
    <property type="match status" value="1"/>
</dbReference>
<proteinExistence type="predicted"/>
<evidence type="ECO:0000256" key="2">
    <source>
        <dbReference type="ARBA" id="ARBA00022475"/>
    </source>
</evidence>
<dbReference type="Pfam" id="PF00535">
    <property type="entry name" value="Glycos_transf_2"/>
    <property type="match status" value="1"/>
</dbReference>
<evidence type="ECO:0000256" key="4">
    <source>
        <dbReference type="ARBA" id="ARBA00022679"/>
    </source>
</evidence>
<keyword evidence="8" id="KW-1185">Reference proteome</keyword>
<evidence type="ECO:0000256" key="5">
    <source>
        <dbReference type="ARBA" id="ARBA00023136"/>
    </source>
</evidence>
<dbReference type="SUPFAM" id="SSF53448">
    <property type="entry name" value="Nucleotide-diphospho-sugar transferases"/>
    <property type="match status" value="1"/>
</dbReference>
<dbReference type="CDD" id="cd02522">
    <property type="entry name" value="GT_2_like_a"/>
    <property type="match status" value="1"/>
</dbReference>
<evidence type="ECO:0000256" key="1">
    <source>
        <dbReference type="ARBA" id="ARBA00004236"/>
    </source>
</evidence>
<organism evidence="7 8">
    <name type="scientific">Halopseudomonas salegens</name>
    <dbReference type="NCBI Taxonomy" id="1434072"/>
    <lineage>
        <taxon>Bacteria</taxon>
        <taxon>Pseudomonadati</taxon>
        <taxon>Pseudomonadota</taxon>
        <taxon>Gammaproteobacteria</taxon>
        <taxon>Pseudomonadales</taxon>
        <taxon>Pseudomonadaceae</taxon>
        <taxon>Halopseudomonas</taxon>
    </lineage>
</organism>
<evidence type="ECO:0000259" key="6">
    <source>
        <dbReference type="Pfam" id="PF00535"/>
    </source>
</evidence>
<dbReference type="InterPro" id="IPR026461">
    <property type="entry name" value="Trfase_2_rSAM/seldom_assoc"/>
</dbReference>
<dbReference type="GO" id="GO:0016757">
    <property type="term" value="F:glycosyltransferase activity"/>
    <property type="evidence" value="ECO:0007669"/>
    <property type="project" value="UniProtKB-KW"/>
</dbReference>
<accession>A0A1H2FSY6</accession>
<name>A0A1H2FSY6_9GAMM</name>
<evidence type="ECO:0000256" key="3">
    <source>
        <dbReference type="ARBA" id="ARBA00022676"/>
    </source>
</evidence>
<gene>
    <name evidence="7" type="ORF">SAMN05216210_1780</name>
</gene>
<dbReference type="InterPro" id="IPR029044">
    <property type="entry name" value="Nucleotide-diphossugar_trans"/>
</dbReference>
<dbReference type="PANTHER" id="PTHR43646">
    <property type="entry name" value="GLYCOSYLTRANSFERASE"/>
    <property type="match status" value="1"/>
</dbReference>
<dbReference type="GO" id="GO:0005886">
    <property type="term" value="C:plasma membrane"/>
    <property type="evidence" value="ECO:0007669"/>
    <property type="project" value="UniProtKB-SubCell"/>
</dbReference>
<keyword evidence="2" id="KW-1003">Cell membrane</keyword>
<keyword evidence="4 7" id="KW-0808">Transferase</keyword>
<dbReference type="NCBIfam" id="TIGR04283">
    <property type="entry name" value="glyco_like_mftF"/>
    <property type="match status" value="1"/>
</dbReference>
<keyword evidence="3" id="KW-0328">Glycosyltransferase</keyword>
<dbReference type="STRING" id="1434072.SAMN05216210_1780"/>
<reference evidence="8" key="1">
    <citation type="submission" date="2016-10" db="EMBL/GenBank/DDBJ databases">
        <authorList>
            <person name="Varghese N."/>
            <person name="Submissions S."/>
        </authorList>
    </citation>
    <scope>NUCLEOTIDE SEQUENCE [LARGE SCALE GENOMIC DNA]</scope>
    <source>
        <strain evidence="8">CECT 8338</strain>
    </source>
</reference>
<dbReference type="AlphaFoldDB" id="A0A1H2FSY6"/>
<evidence type="ECO:0000313" key="8">
    <source>
        <dbReference type="Proteomes" id="UP000243924"/>
    </source>
</evidence>
<dbReference type="PANTHER" id="PTHR43646:SF2">
    <property type="entry name" value="GLYCOSYLTRANSFERASE 2-LIKE DOMAIN-CONTAINING PROTEIN"/>
    <property type="match status" value="1"/>
</dbReference>
<dbReference type="EMBL" id="LT629787">
    <property type="protein sequence ID" value="SDU10444.1"/>
    <property type="molecule type" value="Genomic_DNA"/>
</dbReference>
<dbReference type="RefSeq" id="WP_092386102.1">
    <property type="nucleotide sequence ID" value="NZ_LT629787.1"/>
</dbReference>
<sequence length="220" mass="24985">MRFSMIMPVRNEAAGIQQALASLQSQRGAELEIILIDGGSSDATVELAQPLVDQVLKSLPGRAKQMNTGAAVARGDWLIFLHADTRLPSNFTHIIPQQVSDWGRFDVRLEPTSPLLQLVAWMMNQRSRLTGICTGDQALVIRRDLFEQIGGYADIPLMEDIELSKRLRQICHPARLRPALTTSSRRWQQNGSLRTIALMWWLRLAFWLGVSPQRLARWYR</sequence>
<dbReference type="OrthoDB" id="5291101at2"/>
<dbReference type="InterPro" id="IPR001173">
    <property type="entry name" value="Glyco_trans_2-like"/>
</dbReference>
<dbReference type="Proteomes" id="UP000243924">
    <property type="component" value="Chromosome I"/>
</dbReference>
<evidence type="ECO:0000313" key="7">
    <source>
        <dbReference type="EMBL" id="SDU10444.1"/>
    </source>
</evidence>
<feature type="domain" description="Glycosyltransferase 2-like" evidence="6">
    <location>
        <begin position="4"/>
        <end position="89"/>
    </location>
</feature>
<comment type="subcellular location">
    <subcellularLocation>
        <location evidence="1">Cell membrane</location>
    </subcellularLocation>
</comment>
<protein>
    <submittedName>
        <fullName evidence="7">Transferase 2, rSAM/selenodomain-associated</fullName>
    </submittedName>
</protein>
<keyword evidence="5" id="KW-0472">Membrane</keyword>